<comment type="caution">
    <text evidence="2">The sequence shown here is derived from an EMBL/GenBank/DDBJ whole genome shotgun (WGS) entry which is preliminary data.</text>
</comment>
<dbReference type="AlphaFoldDB" id="A0AA86QX14"/>
<dbReference type="EMBL" id="CAXDID020000007">
    <property type="protein sequence ID" value="CAL5976948.1"/>
    <property type="molecule type" value="Genomic_DNA"/>
</dbReference>
<organism evidence="2">
    <name type="scientific">Hexamita inflata</name>
    <dbReference type="NCBI Taxonomy" id="28002"/>
    <lineage>
        <taxon>Eukaryota</taxon>
        <taxon>Metamonada</taxon>
        <taxon>Diplomonadida</taxon>
        <taxon>Hexamitidae</taxon>
        <taxon>Hexamitinae</taxon>
        <taxon>Hexamita</taxon>
    </lineage>
</organism>
<feature type="compositionally biased region" description="Polar residues" evidence="1">
    <location>
        <begin position="54"/>
        <end position="64"/>
    </location>
</feature>
<keyword evidence="5" id="KW-1185">Reference proteome</keyword>
<evidence type="ECO:0000313" key="5">
    <source>
        <dbReference type="Proteomes" id="UP001642409"/>
    </source>
</evidence>
<reference evidence="2" key="1">
    <citation type="submission" date="2023-06" db="EMBL/GenBank/DDBJ databases">
        <authorList>
            <person name="Kurt Z."/>
        </authorList>
    </citation>
    <scope>NUCLEOTIDE SEQUENCE</scope>
</reference>
<evidence type="ECO:0000256" key="1">
    <source>
        <dbReference type="SAM" id="MobiDB-lite"/>
    </source>
</evidence>
<reference evidence="3 5" key="2">
    <citation type="submission" date="2024-07" db="EMBL/GenBank/DDBJ databases">
        <authorList>
            <person name="Akdeniz Z."/>
        </authorList>
    </citation>
    <scope>NUCLEOTIDE SEQUENCE [LARGE SCALE GENOMIC DNA]</scope>
</reference>
<evidence type="ECO:0000313" key="4">
    <source>
        <dbReference type="EMBL" id="CAL5987195.1"/>
    </source>
</evidence>
<feature type="region of interest" description="Disordered" evidence="1">
    <location>
        <begin position="1"/>
        <end position="88"/>
    </location>
</feature>
<accession>A0AA86QX14</accession>
<dbReference type="Proteomes" id="UP001642409">
    <property type="component" value="Unassembled WGS sequence"/>
</dbReference>
<evidence type="ECO:0000313" key="3">
    <source>
        <dbReference type="EMBL" id="CAL5976948.1"/>
    </source>
</evidence>
<evidence type="ECO:0000313" key="2">
    <source>
        <dbReference type="EMBL" id="CAI9962342.1"/>
    </source>
</evidence>
<protein>
    <submittedName>
        <fullName evidence="3">Hypothetical_protein</fullName>
    </submittedName>
</protein>
<sequence length="109" mass="11960">MSDKFFAQQNDPSVYQRVQPPKAEAGFTPAYKAKDQRQSQIAFDTPQEKPQVRQVPQQQSNIQLGQADVPKQPRGTKSNVSNGVGGAIANDEAAMAQYKNDAKNRQAGK</sequence>
<name>A0AA86QX14_9EUKA</name>
<proteinExistence type="predicted"/>
<dbReference type="EMBL" id="CAXDID020000021">
    <property type="protein sequence ID" value="CAL5987195.1"/>
    <property type="molecule type" value="Genomic_DNA"/>
</dbReference>
<gene>
    <name evidence="3" type="ORF">HINF_LOCUS4071</name>
    <name evidence="2" type="ORF">HINF_LOCUS49987</name>
    <name evidence="4" type="ORF">HINF_LOCUS9771</name>
</gene>
<dbReference type="EMBL" id="CATOUU010000952">
    <property type="protein sequence ID" value="CAI9962342.1"/>
    <property type="molecule type" value="Genomic_DNA"/>
</dbReference>